<protein>
    <submittedName>
        <fullName evidence="2">IS21 family transposase</fullName>
    </submittedName>
</protein>
<dbReference type="Proteomes" id="UP000237632">
    <property type="component" value="Unassembled WGS sequence"/>
</dbReference>
<organism evidence="2 3">
    <name type="scientific">Burkholderia vietnamiensis</name>
    <dbReference type="NCBI Taxonomy" id="60552"/>
    <lineage>
        <taxon>Bacteria</taxon>
        <taxon>Pseudomonadati</taxon>
        <taxon>Pseudomonadota</taxon>
        <taxon>Betaproteobacteria</taxon>
        <taxon>Burkholderiales</taxon>
        <taxon>Burkholderiaceae</taxon>
        <taxon>Burkholderia</taxon>
        <taxon>Burkholderia cepacia complex</taxon>
    </lineage>
</organism>
<dbReference type="RefSeq" id="WP_146125943.1">
    <property type="nucleotide sequence ID" value="NZ_PVHK01000167.1"/>
</dbReference>
<proteinExistence type="predicted"/>
<dbReference type="AlphaFoldDB" id="A0AA45BBT8"/>
<dbReference type="PROSITE" id="PS50531">
    <property type="entry name" value="HTH_IS21"/>
    <property type="match status" value="1"/>
</dbReference>
<dbReference type="InterPro" id="IPR017894">
    <property type="entry name" value="HTH_IS21_transposase_type"/>
</dbReference>
<evidence type="ECO:0000313" key="2">
    <source>
        <dbReference type="EMBL" id="PRH40152.1"/>
    </source>
</evidence>
<dbReference type="InterPro" id="IPR009057">
    <property type="entry name" value="Homeodomain-like_sf"/>
</dbReference>
<accession>A0AA45BBT8</accession>
<evidence type="ECO:0000259" key="1">
    <source>
        <dbReference type="PROSITE" id="PS50531"/>
    </source>
</evidence>
<gene>
    <name evidence="2" type="ORF">C6T65_22505</name>
</gene>
<evidence type="ECO:0000313" key="3">
    <source>
        <dbReference type="Proteomes" id="UP000237632"/>
    </source>
</evidence>
<name>A0AA45BBT8_BURVI</name>
<dbReference type="Gene3D" id="1.10.10.60">
    <property type="entry name" value="Homeodomain-like"/>
    <property type="match status" value="1"/>
</dbReference>
<reference evidence="2 3" key="1">
    <citation type="submission" date="2018-03" db="EMBL/GenBank/DDBJ databases">
        <authorList>
            <person name="Nguyen K."/>
            <person name="Fouts D."/>
            <person name="Sutton G."/>
        </authorList>
    </citation>
    <scope>NUCLEOTIDE SEQUENCE [LARGE SCALE GENOMIC DNA]</scope>
    <source>
        <strain evidence="2 3">AU3578</strain>
    </source>
</reference>
<sequence length="44" mass="5123">MLQKEQWMQIHVLKAQGVSEREIARRLGISRNTVARYLSAEEVP</sequence>
<dbReference type="EMBL" id="PVHK01000167">
    <property type="protein sequence ID" value="PRH40152.1"/>
    <property type="molecule type" value="Genomic_DNA"/>
</dbReference>
<dbReference type="Pfam" id="PF13384">
    <property type="entry name" value="HTH_23"/>
    <property type="match status" value="1"/>
</dbReference>
<feature type="domain" description="HTH IS21-type" evidence="1">
    <location>
        <begin position="5"/>
        <end position="44"/>
    </location>
</feature>
<dbReference type="SUPFAM" id="SSF46689">
    <property type="entry name" value="Homeodomain-like"/>
    <property type="match status" value="1"/>
</dbReference>
<comment type="caution">
    <text evidence="2">The sequence shown here is derived from an EMBL/GenBank/DDBJ whole genome shotgun (WGS) entry which is preliminary data.</text>
</comment>
<feature type="non-terminal residue" evidence="2">
    <location>
        <position position="44"/>
    </location>
</feature>